<dbReference type="Proteomes" id="UP000231469">
    <property type="component" value="Unassembled WGS sequence"/>
</dbReference>
<gene>
    <name evidence="1" type="ORF">COX73_03265</name>
</gene>
<reference evidence="2" key="1">
    <citation type="submission" date="2017-09" db="EMBL/GenBank/DDBJ databases">
        <title>Depth-based differentiation of microbial function through sediment-hosted aquifers and enrichment of novel symbionts in the deep terrestrial subsurface.</title>
        <authorList>
            <person name="Probst A.J."/>
            <person name="Ladd B."/>
            <person name="Jarett J.K."/>
            <person name="Geller-Mcgrath D.E."/>
            <person name="Sieber C.M.K."/>
            <person name="Emerson J.B."/>
            <person name="Anantharaman K."/>
            <person name="Thomas B.C."/>
            <person name="Malmstrom R."/>
            <person name="Stieglmeier M."/>
            <person name="Klingl A."/>
            <person name="Woyke T."/>
            <person name="Ryan C.M."/>
            <person name="Banfield J.F."/>
        </authorList>
    </citation>
    <scope>NUCLEOTIDE SEQUENCE [LARGE SCALE GENOMIC DNA]</scope>
</reference>
<protein>
    <submittedName>
        <fullName evidence="1">Uncharacterized protein</fullName>
    </submittedName>
</protein>
<evidence type="ECO:0000313" key="1">
    <source>
        <dbReference type="EMBL" id="PJA01964.1"/>
    </source>
</evidence>
<sequence length="90" mass="10337">MEIMIWFMLGKLGKPAPDYQITKEQLAGIEIVAVHCMSQFFGHRQIDTQQMTEDKLKKICETNIIRHAIVNSYLSEAVGCFLEIAHRNTL</sequence>
<dbReference type="AlphaFoldDB" id="A0A2M7VJH9"/>
<name>A0A2M7VJH9_9BACT</name>
<dbReference type="EMBL" id="PFPS01000132">
    <property type="protein sequence ID" value="PJA01964.1"/>
    <property type="molecule type" value="Genomic_DNA"/>
</dbReference>
<accession>A0A2M7VJH9</accession>
<proteinExistence type="predicted"/>
<evidence type="ECO:0000313" key="2">
    <source>
        <dbReference type="Proteomes" id="UP000231469"/>
    </source>
</evidence>
<organism evidence="1 2">
    <name type="scientific">bacterium (Candidatus Gribaldobacteria) CG_4_10_14_0_2_um_filter_36_18</name>
    <dbReference type="NCBI Taxonomy" id="2014264"/>
    <lineage>
        <taxon>Bacteria</taxon>
        <taxon>Candidatus Gribaldobacteria</taxon>
    </lineage>
</organism>
<comment type="caution">
    <text evidence="1">The sequence shown here is derived from an EMBL/GenBank/DDBJ whole genome shotgun (WGS) entry which is preliminary data.</text>
</comment>